<evidence type="ECO:0000256" key="8">
    <source>
        <dbReference type="ARBA" id="ARBA00029996"/>
    </source>
</evidence>
<dbReference type="InterPro" id="IPR004839">
    <property type="entry name" value="Aminotransferase_I/II_large"/>
</dbReference>
<evidence type="ECO:0000313" key="11">
    <source>
        <dbReference type="EMBL" id="RSU16054.1"/>
    </source>
</evidence>
<dbReference type="GO" id="GO:0030170">
    <property type="term" value="F:pyridoxal phosphate binding"/>
    <property type="evidence" value="ECO:0007669"/>
    <property type="project" value="InterPro"/>
</dbReference>
<dbReference type="Proteomes" id="UP000288028">
    <property type="component" value="Unassembled WGS sequence"/>
</dbReference>
<organism evidence="11 12">
    <name type="scientific">Vagococcus carniphilus</name>
    <dbReference type="NCBI Taxonomy" id="218144"/>
    <lineage>
        <taxon>Bacteria</taxon>
        <taxon>Bacillati</taxon>
        <taxon>Bacillota</taxon>
        <taxon>Bacilli</taxon>
        <taxon>Lactobacillales</taxon>
        <taxon>Enterococcaceae</taxon>
        <taxon>Vagococcus</taxon>
    </lineage>
</organism>
<dbReference type="PANTHER" id="PTHR42885">
    <property type="entry name" value="HISTIDINOL-PHOSPHATE AMINOTRANSFERASE-RELATED"/>
    <property type="match status" value="1"/>
</dbReference>
<comment type="cofactor">
    <cofactor evidence="1">
        <name>pyridoxal 5'-phosphate</name>
        <dbReference type="ChEBI" id="CHEBI:597326"/>
    </cofactor>
</comment>
<comment type="function">
    <text evidence="2">Decarboxylates L-threonine-O-3-phosphate to yield (R)-1-amino-2-propanol O-2-phosphate, the precursor for the linkage between the nucleotide loop and the corrin ring in cobalamin.</text>
</comment>
<gene>
    <name evidence="11" type="ORF">CBF28_03645</name>
</gene>
<dbReference type="InterPro" id="IPR005860">
    <property type="entry name" value="CobD"/>
</dbReference>
<keyword evidence="6" id="KW-0663">Pyridoxal phosphate</keyword>
<evidence type="ECO:0000256" key="2">
    <source>
        <dbReference type="ARBA" id="ARBA00003444"/>
    </source>
</evidence>
<dbReference type="GO" id="GO:0009236">
    <property type="term" value="P:cobalamin biosynthetic process"/>
    <property type="evidence" value="ECO:0007669"/>
    <property type="project" value="UniProtKB-UniPathway"/>
</dbReference>
<dbReference type="InterPro" id="IPR015421">
    <property type="entry name" value="PyrdxlP-dep_Trfase_major"/>
</dbReference>
<dbReference type="PROSITE" id="PS00105">
    <property type="entry name" value="AA_TRANSFER_CLASS_1"/>
    <property type="match status" value="1"/>
</dbReference>
<dbReference type="GO" id="GO:0048472">
    <property type="term" value="F:threonine-phosphate decarboxylase activity"/>
    <property type="evidence" value="ECO:0007669"/>
    <property type="project" value="UniProtKB-EC"/>
</dbReference>
<evidence type="ECO:0000256" key="9">
    <source>
        <dbReference type="ARBA" id="ARBA00048531"/>
    </source>
</evidence>
<evidence type="ECO:0000259" key="10">
    <source>
        <dbReference type="Pfam" id="PF00155"/>
    </source>
</evidence>
<dbReference type="InterPro" id="IPR015422">
    <property type="entry name" value="PyrdxlP-dep_Trfase_small"/>
</dbReference>
<sequence length="360" mass="41465">MAGLHGGNIKEIAEIYHLSEKSIIDFSANINPLGLSENLLKVLKENTDQILHYPDLRYTELKKEIANYHSLTPENIFLGNGAAEVIYSLANILKSQQLLVLAPTFSEYEDAFAHQKTNIVYFKTKDNDFKVNTTDLMIKIQEEKVDTLCICNPNNPTGTIIEKEEMIKLAKFCQNNQIYLIIDEAFMDFVDEKESLTTELRGNEYLVILRSLTKIFAIPGLRLGYLLTDNSHMMDDLESNAIPWRINCFADMAGRESLKDKQYLAETLSYVEKERLFLESSLTKFTELKLVKSSANFIFFEYLSTVDLQKALIEMNILIRDCSNYKGLDGNYYRIAVRTREENEKLVEALERYFYGKSHS</sequence>
<evidence type="ECO:0000313" key="12">
    <source>
        <dbReference type="Proteomes" id="UP000288028"/>
    </source>
</evidence>
<dbReference type="EMBL" id="NGKB01000003">
    <property type="protein sequence ID" value="RSU16054.1"/>
    <property type="molecule type" value="Genomic_DNA"/>
</dbReference>
<evidence type="ECO:0000256" key="7">
    <source>
        <dbReference type="ARBA" id="ARBA00023239"/>
    </source>
</evidence>
<dbReference type="CDD" id="cd00609">
    <property type="entry name" value="AAT_like"/>
    <property type="match status" value="1"/>
</dbReference>
<dbReference type="AlphaFoldDB" id="A0A430B6U2"/>
<reference evidence="11 12" key="1">
    <citation type="submission" date="2017-05" db="EMBL/GenBank/DDBJ databases">
        <title>Vagococcus spp. assemblies.</title>
        <authorList>
            <person name="Gulvik C.A."/>
        </authorList>
    </citation>
    <scope>NUCLEOTIDE SEQUENCE [LARGE SCALE GENOMIC DNA]</scope>
    <source>
        <strain evidence="11 12">SS1714</strain>
    </source>
</reference>
<dbReference type="EC" id="4.1.1.81" evidence="4"/>
<evidence type="ECO:0000256" key="1">
    <source>
        <dbReference type="ARBA" id="ARBA00001933"/>
    </source>
</evidence>
<evidence type="ECO:0000256" key="3">
    <source>
        <dbReference type="ARBA" id="ARBA00004953"/>
    </source>
</evidence>
<feature type="domain" description="Aminotransferase class I/classII large" evidence="10">
    <location>
        <begin position="22"/>
        <end position="350"/>
    </location>
</feature>
<comment type="pathway">
    <text evidence="3">Cofactor biosynthesis; adenosylcobalamin biosynthesis.</text>
</comment>
<dbReference type="Gene3D" id="3.90.1150.10">
    <property type="entry name" value="Aspartate Aminotransferase, domain 1"/>
    <property type="match status" value="1"/>
</dbReference>
<evidence type="ECO:0000256" key="6">
    <source>
        <dbReference type="ARBA" id="ARBA00022898"/>
    </source>
</evidence>
<protein>
    <recommendedName>
        <fullName evidence="4">threonine-phosphate decarboxylase</fullName>
        <ecNumber evidence="4">4.1.1.81</ecNumber>
    </recommendedName>
    <alternativeName>
        <fullName evidence="8">L-threonine-O-3-phosphate decarboxylase</fullName>
    </alternativeName>
</protein>
<dbReference type="GeneID" id="95581450"/>
<comment type="catalytic activity">
    <reaction evidence="9">
        <text>O-phospho-L-threonine + H(+) = (R)-1-aminopropan-2-yl phosphate + CO2</text>
        <dbReference type="Rhea" id="RHEA:11492"/>
        <dbReference type="ChEBI" id="CHEBI:15378"/>
        <dbReference type="ChEBI" id="CHEBI:16526"/>
        <dbReference type="ChEBI" id="CHEBI:58563"/>
        <dbReference type="ChEBI" id="CHEBI:58675"/>
        <dbReference type="EC" id="4.1.1.81"/>
    </reaction>
</comment>
<dbReference type="OrthoDB" id="9813612at2"/>
<proteinExistence type="predicted"/>
<keyword evidence="12" id="KW-1185">Reference proteome</keyword>
<dbReference type="PANTHER" id="PTHR42885:SF1">
    <property type="entry name" value="THREONINE-PHOSPHATE DECARBOXYLASE"/>
    <property type="match status" value="1"/>
</dbReference>
<evidence type="ECO:0000256" key="4">
    <source>
        <dbReference type="ARBA" id="ARBA00012285"/>
    </source>
</evidence>
<dbReference type="Gene3D" id="3.40.640.10">
    <property type="entry name" value="Type I PLP-dependent aspartate aminotransferase-like (Major domain)"/>
    <property type="match status" value="1"/>
</dbReference>
<keyword evidence="5" id="KW-0169">Cobalamin biosynthesis</keyword>
<dbReference type="UniPathway" id="UPA00148"/>
<dbReference type="SUPFAM" id="SSF53383">
    <property type="entry name" value="PLP-dependent transferases"/>
    <property type="match status" value="1"/>
</dbReference>
<name>A0A430B6U2_9ENTE</name>
<dbReference type="Pfam" id="PF00155">
    <property type="entry name" value="Aminotran_1_2"/>
    <property type="match status" value="1"/>
</dbReference>
<accession>A0A430B6U2</accession>
<comment type="caution">
    <text evidence="11">The sequence shown here is derived from an EMBL/GenBank/DDBJ whole genome shotgun (WGS) entry which is preliminary data.</text>
</comment>
<dbReference type="InterPro" id="IPR015424">
    <property type="entry name" value="PyrdxlP-dep_Trfase"/>
</dbReference>
<dbReference type="RefSeq" id="WP_126792062.1">
    <property type="nucleotide sequence ID" value="NZ_CP060720.1"/>
</dbReference>
<dbReference type="NCBIfam" id="TIGR01140">
    <property type="entry name" value="L_thr_O3P_dcar"/>
    <property type="match status" value="1"/>
</dbReference>
<evidence type="ECO:0000256" key="5">
    <source>
        <dbReference type="ARBA" id="ARBA00022573"/>
    </source>
</evidence>
<dbReference type="InterPro" id="IPR004838">
    <property type="entry name" value="NHTrfase_class1_PyrdxlP-BS"/>
</dbReference>
<keyword evidence="7" id="KW-0456">Lyase</keyword>